<gene>
    <name evidence="3" type="ORF">J4E96_15360</name>
</gene>
<dbReference type="KEGG" id="psic:J4E96_15360"/>
<dbReference type="RefSeq" id="WP_227422955.1">
    <property type="nucleotide sequence ID" value="NZ_CP071868.1"/>
</dbReference>
<dbReference type="SUPFAM" id="SSF55729">
    <property type="entry name" value="Acyl-CoA N-acyltransferases (Nat)"/>
    <property type="match status" value="2"/>
</dbReference>
<dbReference type="EMBL" id="CP071868">
    <property type="protein sequence ID" value="QTE28711.1"/>
    <property type="molecule type" value="Genomic_DNA"/>
</dbReference>
<dbReference type="Gene3D" id="3.40.630.30">
    <property type="match status" value="2"/>
</dbReference>
<feature type="domain" description="N-acetyltransferase" evidence="2">
    <location>
        <begin position="4"/>
        <end position="178"/>
    </location>
</feature>
<sequence>MADLIIRVATTPDDIAAAGALTAEAYLADGLLDPGDSYLLELRDAARRAREATVLVALLPASAPSAEPTSAAPPPAARELAGTVTLAPAGSPYAEIAEPGELEIRMLAVAPAARRQGIARALTRAALLEAVARGARRVVLSTLEPMAAAHRLYGRLGFVRVPARDWHVGAVSLRVYAREVPEGPGLRIETALWRPVEVRDVDGWRLGLSAGFTRRANSVVALAEPADVRASLDEVERVYATARQPAIFRVCAQSLPENLDEVLRSRGYRTVSRTQVMVRGDLEQLAELAELAVLGARAQLTTTEAAAPDDAWLTAWLAVKSAHPVDPAVAAAVLRGAPAAYVRARSEGRTVGVIRAAREQEWVGLSCLCVDAGARRRGLGRALTLEALRVAASRGARRAFLQVEESNEAAIALYEELGFAPAARYVYRQR</sequence>
<reference evidence="3" key="1">
    <citation type="submission" date="2021-03" db="EMBL/GenBank/DDBJ databases">
        <title>Pengzhenrongella sicca gen. nov., sp. nov., a new member of suborder Micrococcineae isolated from High-Arctic tundra soil.</title>
        <authorList>
            <person name="Peng F."/>
        </authorList>
    </citation>
    <scope>NUCLEOTIDE SEQUENCE</scope>
    <source>
        <strain evidence="3">LRZ-2</strain>
    </source>
</reference>
<dbReference type="Proteomes" id="UP000663937">
    <property type="component" value="Chromosome"/>
</dbReference>
<dbReference type="AlphaFoldDB" id="A0A8A4ZBC2"/>
<name>A0A8A4ZBC2_9MICO</name>
<dbReference type="Pfam" id="PF00583">
    <property type="entry name" value="Acetyltransf_1"/>
    <property type="match status" value="1"/>
</dbReference>
<keyword evidence="4" id="KW-1185">Reference proteome</keyword>
<dbReference type="GO" id="GO:0008080">
    <property type="term" value="F:N-acetyltransferase activity"/>
    <property type="evidence" value="ECO:0007669"/>
    <property type="project" value="InterPro"/>
</dbReference>
<dbReference type="PANTHER" id="PTHR13947">
    <property type="entry name" value="GNAT FAMILY N-ACETYLTRANSFERASE"/>
    <property type="match status" value="1"/>
</dbReference>
<dbReference type="InterPro" id="IPR056935">
    <property type="entry name" value="Rv0428c-like_C"/>
</dbReference>
<protein>
    <submittedName>
        <fullName evidence="3">GNAT family N-acetyltransferase</fullName>
    </submittedName>
</protein>
<organism evidence="3 4">
    <name type="scientific">Pengzhenrongella sicca</name>
    <dbReference type="NCBI Taxonomy" id="2819238"/>
    <lineage>
        <taxon>Bacteria</taxon>
        <taxon>Bacillati</taxon>
        <taxon>Actinomycetota</taxon>
        <taxon>Actinomycetes</taxon>
        <taxon>Micrococcales</taxon>
        <taxon>Pengzhenrongella</taxon>
    </lineage>
</organism>
<keyword evidence="1" id="KW-0808">Transferase</keyword>
<feature type="domain" description="N-acetyltransferase" evidence="2">
    <location>
        <begin position="301"/>
        <end position="430"/>
    </location>
</feature>
<dbReference type="InterPro" id="IPR000182">
    <property type="entry name" value="GNAT_dom"/>
</dbReference>
<dbReference type="PROSITE" id="PS51186">
    <property type="entry name" value="GNAT"/>
    <property type="match status" value="2"/>
</dbReference>
<dbReference type="Pfam" id="PF24553">
    <property type="entry name" value="Rv0428c_C"/>
    <property type="match status" value="1"/>
</dbReference>
<dbReference type="CDD" id="cd04301">
    <property type="entry name" value="NAT_SF"/>
    <property type="match status" value="2"/>
</dbReference>
<evidence type="ECO:0000256" key="1">
    <source>
        <dbReference type="ARBA" id="ARBA00022679"/>
    </source>
</evidence>
<evidence type="ECO:0000313" key="3">
    <source>
        <dbReference type="EMBL" id="QTE28711.1"/>
    </source>
</evidence>
<accession>A0A8A4ZBC2</accession>
<dbReference type="PANTHER" id="PTHR13947:SF37">
    <property type="entry name" value="LD18367P"/>
    <property type="match status" value="1"/>
</dbReference>
<proteinExistence type="predicted"/>
<dbReference type="InterPro" id="IPR050769">
    <property type="entry name" value="NAT_camello-type"/>
</dbReference>
<evidence type="ECO:0000313" key="4">
    <source>
        <dbReference type="Proteomes" id="UP000663937"/>
    </source>
</evidence>
<dbReference type="InterPro" id="IPR016181">
    <property type="entry name" value="Acyl_CoA_acyltransferase"/>
</dbReference>
<evidence type="ECO:0000259" key="2">
    <source>
        <dbReference type="PROSITE" id="PS51186"/>
    </source>
</evidence>